<dbReference type="AlphaFoldDB" id="A0A4V2KDG1"/>
<accession>A0A4V2KDG1</accession>
<dbReference type="PANTHER" id="PTHR23150:SF19">
    <property type="entry name" value="FORMYLGLYCINE-GENERATING ENZYME"/>
    <property type="match status" value="1"/>
</dbReference>
<evidence type="ECO:0000313" key="2">
    <source>
        <dbReference type="EMBL" id="TBU99187.1"/>
    </source>
</evidence>
<dbReference type="Proteomes" id="UP000292639">
    <property type="component" value="Unassembled WGS sequence"/>
</dbReference>
<sequence>MTALCCVAALLPACAQTTQQGEGPRKMEDMIHVPAGWFWMGLSADASRQFVAACTREREEGEDCPGWFQATEPRHRVWLGAFRLDRHEVSNADFRQFVQATGHVTDAERENRGAVRREQDGTWGWFMVDGATWRSPQGAGSDIEADDHPVLQVSWHDALAYCRWVGKQLPTEAQWEKAARGTDERLYAWGNDWNAARHSNSAKSVARTRPVGHYPSGASPYGALDMTGNVWEWVADWFAPDYYAVSETRNPHGPAQGSSRVLRGGSWHHSSVISLAAYRIHQPPGARNNLAGFRCAASGA</sequence>
<gene>
    <name evidence="2" type="ORF">DNJ96_02445</name>
</gene>
<feature type="domain" description="Sulfatase-modifying factor enzyme-like" evidence="1">
    <location>
        <begin position="28"/>
        <end position="296"/>
    </location>
</feature>
<proteinExistence type="predicted"/>
<protein>
    <recommendedName>
        <fullName evidence="1">Sulfatase-modifying factor enzyme-like domain-containing protein</fullName>
    </recommendedName>
</protein>
<dbReference type="Gene3D" id="3.90.1580.10">
    <property type="entry name" value="paralog of FGE (formylglycine-generating enzyme)"/>
    <property type="match status" value="1"/>
</dbReference>
<evidence type="ECO:0000259" key="1">
    <source>
        <dbReference type="Pfam" id="PF03781"/>
    </source>
</evidence>
<dbReference type="Pfam" id="PF03781">
    <property type="entry name" value="FGE-sulfatase"/>
    <property type="match status" value="1"/>
</dbReference>
<dbReference type="InterPro" id="IPR051043">
    <property type="entry name" value="Sulfatase_Mod_Factor_Kinase"/>
</dbReference>
<dbReference type="EMBL" id="QJUP01000002">
    <property type="protein sequence ID" value="TBU99187.1"/>
    <property type="molecule type" value="Genomic_DNA"/>
</dbReference>
<organism evidence="2 3">
    <name type="scientific">Stutzerimonas kirkiae</name>
    <dbReference type="NCBI Taxonomy" id="2211392"/>
    <lineage>
        <taxon>Bacteria</taxon>
        <taxon>Pseudomonadati</taxon>
        <taxon>Pseudomonadota</taxon>
        <taxon>Gammaproteobacteria</taxon>
        <taxon>Pseudomonadales</taxon>
        <taxon>Pseudomonadaceae</taxon>
        <taxon>Stutzerimonas</taxon>
    </lineage>
</organism>
<comment type="caution">
    <text evidence="2">The sequence shown here is derived from an EMBL/GenBank/DDBJ whole genome shotgun (WGS) entry which is preliminary data.</text>
</comment>
<evidence type="ECO:0000313" key="3">
    <source>
        <dbReference type="Proteomes" id="UP000292639"/>
    </source>
</evidence>
<dbReference type="SUPFAM" id="SSF56436">
    <property type="entry name" value="C-type lectin-like"/>
    <property type="match status" value="1"/>
</dbReference>
<dbReference type="InterPro" id="IPR042095">
    <property type="entry name" value="SUMF_sf"/>
</dbReference>
<name>A0A4V2KDG1_9GAMM</name>
<dbReference type="InterPro" id="IPR016187">
    <property type="entry name" value="CTDL_fold"/>
</dbReference>
<dbReference type="InterPro" id="IPR005532">
    <property type="entry name" value="SUMF_dom"/>
</dbReference>
<reference evidence="2 3" key="1">
    <citation type="submission" date="2018-06" db="EMBL/GenBank/DDBJ databases">
        <title>Three novel Pseudomonas species isolated from symptomatic oak.</title>
        <authorList>
            <person name="Bueno-Gonzalez V."/>
            <person name="Brady C."/>
        </authorList>
    </citation>
    <scope>NUCLEOTIDE SEQUENCE [LARGE SCALE GENOMIC DNA]</scope>
    <source>
        <strain evidence="2 3">P17C</strain>
    </source>
</reference>
<dbReference type="GO" id="GO:0120147">
    <property type="term" value="F:formylglycine-generating oxidase activity"/>
    <property type="evidence" value="ECO:0007669"/>
    <property type="project" value="TreeGrafter"/>
</dbReference>
<keyword evidence="3" id="KW-1185">Reference proteome</keyword>
<dbReference type="PANTHER" id="PTHR23150">
    <property type="entry name" value="SULFATASE MODIFYING FACTOR 1, 2"/>
    <property type="match status" value="1"/>
</dbReference>